<feature type="region of interest" description="Disordered" evidence="1">
    <location>
        <begin position="856"/>
        <end position="880"/>
    </location>
</feature>
<comment type="caution">
    <text evidence="2">The sequence shown here is derived from an EMBL/GenBank/DDBJ whole genome shotgun (WGS) entry which is preliminary data.</text>
</comment>
<evidence type="ECO:0000313" key="2">
    <source>
        <dbReference type="EMBL" id="PWI73721.1"/>
    </source>
</evidence>
<feature type="region of interest" description="Disordered" evidence="1">
    <location>
        <begin position="517"/>
        <end position="552"/>
    </location>
</feature>
<protein>
    <submittedName>
        <fullName evidence="2">Uncharacterized protein</fullName>
    </submittedName>
</protein>
<feature type="compositionally biased region" description="Low complexity" evidence="1">
    <location>
        <begin position="735"/>
        <end position="744"/>
    </location>
</feature>
<gene>
    <name evidence="2" type="ORF">PCL_08997</name>
</gene>
<feature type="region of interest" description="Disordered" evidence="1">
    <location>
        <begin position="1"/>
        <end position="42"/>
    </location>
</feature>
<feature type="region of interest" description="Disordered" evidence="1">
    <location>
        <begin position="319"/>
        <end position="353"/>
    </location>
</feature>
<dbReference type="AlphaFoldDB" id="A0A2U3EGU0"/>
<feature type="region of interest" description="Disordered" evidence="1">
    <location>
        <begin position="735"/>
        <end position="757"/>
    </location>
</feature>
<reference evidence="2 3" key="1">
    <citation type="journal article" date="2016" name="Front. Microbiol.">
        <title>Genome and transcriptome sequences reveal the specific parasitism of the nematophagous Purpureocillium lilacinum 36-1.</title>
        <authorList>
            <person name="Xie J."/>
            <person name="Li S."/>
            <person name="Mo C."/>
            <person name="Xiao X."/>
            <person name="Peng D."/>
            <person name="Wang G."/>
            <person name="Xiao Y."/>
        </authorList>
    </citation>
    <scope>NUCLEOTIDE SEQUENCE [LARGE SCALE GENOMIC DNA]</scope>
    <source>
        <strain evidence="2 3">36-1</strain>
    </source>
</reference>
<feature type="compositionally biased region" description="Polar residues" evidence="1">
    <location>
        <begin position="1070"/>
        <end position="1082"/>
    </location>
</feature>
<dbReference type="EMBL" id="LCWV01000004">
    <property type="protein sequence ID" value="PWI73721.1"/>
    <property type="molecule type" value="Genomic_DNA"/>
</dbReference>
<evidence type="ECO:0000256" key="1">
    <source>
        <dbReference type="SAM" id="MobiDB-lite"/>
    </source>
</evidence>
<dbReference type="Proteomes" id="UP000245956">
    <property type="component" value="Unassembled WGS sequence"/>
</dbReference>
<proteinExistence type="predicted"/>
<evidence type="ECO:0000313" key="3">
    <source>
        <dbReference type="Proteomes" id="UP000245956"/>
    </source>
</evidence>
<feature type="compositionally biased region" description="Low complexity" evidence="1">
    <location>
        <begin position="319"/>
        <end position="335"/>
    </location>
</feature>
<accession>A0A2U3EGU0</accession>
<sequence>MGGGSLLEEDRKEEEQQQQAETTGGMMTIHPEGPCRLTSLSLSGGRKRKQGATCSGGVDFCANLDAAGGAAGRDDDGRIGTRAWKAWRHTLIVRSALDRKTRMTWKFAAARCRNFSLLPPSIRRGRAPTNAATCRYGTGLYIDDTLRDCGSPGGTTAPCLPTATAWHTHTGPEQTVRATTTNGPESAGAFSWCFTPRASAQMAKPQGDCETAGAVGPEVKILTALDSLPRRLTLFRCWRRQVYTCTVPRPRPEASYRNEETGWHRAFGPLDAAQHCRCTVCASTQAAGARPLPPSSFDGCSPCHATPCAPTSIHRRMAGKQAQAAHASHGSGADGAPEEEVEGGAWGRGQPGIKAGWASHWARTGQGGVASGNGIGDTKRAKLRLTRPLPLGTWDGTAAMPQCPMPCHATAGTKSRGLPACLPACPAPAAPNQQAQRGWVDFGEREEGGQTRDHGSGLPFASVSGERALCSVSNGEGGDEDGWMVVGRLDGDRASALPDLPALPACVDVDTVRDAARQDEDGRRAGRHLQKLSPTRTTPRRSGRAGGGANGQNFDWRFLVAAPGEGPDDAGEDHARHAPWNALHPSARFAAPGLVWRMRSPRRANMTCLHSQAHHRAVYKPCVVRTVLSRMCVHVHGKLATLLAPMEHLAERAGKRVSEISPSVGPVEFHIPTLWVLLPSREQQPGQTSTALLVVGRLRQCDERFAPNQRPSSRTYRQWRWYGAALCSIPHDAVPRPTFTSGTRPPSPPSPSVRHSLDTVGERLSSSNTANGGVCVIRAARCGPAVSASVQALAQCHPRACGNCAADLWRPSFWFALPSVAPSLLIFSVRWTGRRRRRRRWSVTISPSTRSFWATRQPALSDRGTRPLTHANSWRGGSAQVPTALAGNTEHDHEGPAATRAPLCSATRRGEERGNGGFFFFTSLWEAPARQQRLTRRRLPDRRSGPGHGLVGKAWLCSQTFNSSIHPPVHPKPPASWGAARVAFLRAPSGSPSPSLQGNARHGSGLHAPLAKASNASCEAKAESPPPPFVLSCLLGCQAPAWAAKDDPGQAAQKQSFGIERLPQIIKNVHSSTARKSGQTTDTRSKARPPCAPMSARLHDSLARHGPCAREALASAATTLGSATEIPAFCLWMQYRLTPPSQTKPLLTFWCHAVAFGVDTGLAWQGVLG</sequence>
<organism evidence="2 3">
    <name type="scientific">Purpureocillium lilacinum</name>
    <name type="common">Paecilomyces lilacinus</name>
    <dbReference type="NCBI Taxonomy" id="33203"/>
    <lineage>
        <taxon>Eukaryota</taxon>
        <taxon>Fungi</taxon>
        <taxon>Dikarya</taxon>
        <taxon>Ascomycota</taxon>
        <taxon>Pezizomycotina</taxon>
        <taxon>Sordariomycetes</taxon>
        <taxon>Hypocreomycetidae</taxon>
        <taxon>Hypocreales</taxon>
        <taxon>Ophiocordycipitaceae</taxon>
        <taxon>Purpureocillium</taxon>
    </lineage>
</organism>
<feature type="region of interest" description="Disordered" evidence="1">
    <location>
        <begin position="1070"/>
        <end position="1091"/>
    </location>
</feature>
<name>A0A2U3EGU0_PURLI</name>
<feature type="region of interest" description="Disordered" evidence="1">
    <location>
        <begin position="988"/>
        <end position="1007"/>
    </location>
</feature>